<comment type="caution">
    <text evidence="2">The sequence shown here is derived from an EMBL/GenBank/DDBJ whole genome shotgun (WGS) entry which is preliminary data.</text>
</comment>
<protein>
    <recommendedName>
        <fullName evidence="4">Phosphoglyceromutase</fullName>
    </recommendedName>
</protein>
<feature type="transmembrane region" description="Helical" evidence="1">
    <location>
        <begin position="649"/>
        <end position="668"/>
    </location>
</feature>
<feature type="transmembrane region" description="Helical" evidence="1">
    <location>
        <begin position="564"/>
        <end position="581"/>
    </location>
</feature>
<evidence type="ECO:0000313" key="2">
    <source>
        <dbReference type="EMBL" id="MBU9713540.1"/>
    </source>
</evidence>
<feature type="transmembrane region" description="Helical" evidence="1">
    <location>
        <begin position="588"/>
        <end position="608"/>
    </location>
</feature>
<evidence type="ECO:0000256" key="1">
    <source>
        <dbReference type="SAM" id="Phobius"/>
    </source>
</evidence>
<accession>A0ABS6JM90</accession>
<sequence>MNLVKVLTIILFISSLSLFIGDMGSKSYAGNEKWEEKHLILFLVPGLSMEELDWYQSYTNYPQLWGSGAYAAVNLKPEGSYSYLNNTVSLSSGKRALGVKDWNAFEKGESWNDVPVEELFNRWYGSSSTSNILHPLISGLIAKNEDSSFNATIGWLGSLLQEEGVSTAVFGNSDLDMEKIRYGSLFVMNDAGEADGLLTGVVEERPGEPGGWEMSGEKLIHEVKQFQNKHEASFTVIEWGDIHRLFSEKDKMIPSHFDNQYRATLKRLEITLQDLISGTDADIWLLSPSVHSEAYQRKNQLGPFWIWEEKFTWQGKINSETTRRESLISNADIAPSIVSFFDINTPMDKVSGKAIIVGETDKWSYSQFKRRIDEVNKVFRNRGAVLSSYISGLVAMLVMVSLVFWLFERKRKARRLADTLLLSGVLSPFCFLVTSPIILPFSSLGYVILIMFSSVGTALILKKLIKETYSFACFLFFITLLIDIVFFASYLTERSFLSYDPVIGARYYGIGNEYAGIFIVSGILMTAFWLKNSITNKWLSWWSLFAVLSFTLVILGGSSYGANAGASLSTGVAIVFVFILYMKRMNTILKIIIMTLSVVLLFVILYLLQLTNQNSHIAIGFQHLLGGDWETIFEIIKRKIQMNWKIFKVSYWTQLFITSYFLIGVILWKHRKGYLMHFQNVLINCCIVTSLALLLLNDSGIVAAATSMFITLCVCYGWSLDKRRG</sequence>
<evidence type="ECO:0008006" key="4">
    <source>
        <dbReference type="Google" id="ProtNLM"/>
    </source>
</evidence>
<name>A0ABS6JM90_9BACI</name>
<dbReference type="EMBL" id="JAHQCS010000143">
    <property type="protein sequence ID" value="MBU9713540.1"/>
    <property type="molecule type" value="Genomic_DNA"/>
</dbReference>
<feature type="transmembrane region" description="Helical" evidence="1">
    <location>
        <begin position="386"/>
        <end position="407"/>
    </location>
</feature>
<dbReference type="RefSeq" id="WP_217067692.1">
    <property type="nucleotide sequence ID" value="NZ_JAHQCS010000143.1"/>
</dbReference>
<gene>
    <name evidence="2" type="ORF">KS419_17565</name>
</gene>
<reference evidence="2 3" key="1">
    <citation type="submission" date="2021-06" db="EMBL/GenBank/DDBJ databases">
        <title>Bacillus sp. RD4P76, an endophyte from a halophyte.</title>
        <authorList>
            <person name="Sun J.-Q."/>
        </authorList>
    </citation>
    <scope>NUCLEOTIDE SEQUENCE [LARGE SCALE GENOMIC DNA]</scope>
    <source>
        <strain evidence="2 3">CGMCC 1.15917</strain>
    </source>
</reference>
<keyword evidence="1" id="KW-0472">Membrane</keyword>
<feature type="transmembrane region" description="Helical" evidence="1">
    <location>
        <begin position="539"/>
        <end position="558"/>
    </location>
</feature>
<feature type="transmembrane region" description="Helical" evidence="1">
    <location>
        <begin position="419"/>
        <end position="438"/>
    </location>
</feature>
<proteinExistence type="predicted"/>
<keyword evidence="1" id="KW-0812">Transmembrane</keyword>
<feature type="transmembrane region" description="Helical" evidence="1">
    <location>
        <begin position="468"/>
        <end position="491"/>
    </location>
</feature>
<feature type="transmembrane region" description="Helical" evidence="1">
    <location>
        <begin position="511"/>
        <end position="530"/>
    </location>
</feature>
<evidence type="ECO:0000313" key="3">
    <source>
        <dbReference type="Proteomes" id="UP000784880"/>
    </source>
</evidence>
<feature type="transmembrane region" description="Helical" evidence="1">
    <location>
        <begin position="675"/>
        <end position="695"/>
    </location>
</feature>
<keyword evidence="1" id="KW-1133">Transmembrane helix</keyword>
<feature type="transmembrane region" description="Helical" evidence="1">
    <location>
        <begin position="701"/>
        <end position="720"/>
    </location>
</feature>
<dbReference type="Proteomes" id="UP000784880">
    <property type="component" value="Unassembled WGS sequence"/>
</dbReference>
<organism evidence="2 3">
    <name type="scientific">Evansella tamaricis</name>
    <dbReference type="NCBI Taxonomy" id="2069301"/>
    <lineage>
        <taxon>Bacteria</taxon>
        <taxon>Bacillati</taxon>
        <taxon>Bacillota</taxon>
        <taxon>Bacilli</taxon>
        <taxon>Bacillales</taxon>
        <taxon>Bacillaceae</taxon>
        <taxon>Evansella</taxon>
    </lineage>
</organism>
<keyword evidence="3" id="KW-1185">Reference proteome</keyword>
<feature type="transmembrane region" description="Helical" evidence="1">
    <location>
        <begin position="444"/>
        <end position="461"/>
    </location>
</feature>